<evidence type="ECO:0000256" key="1">
    <source>
        <dbReference type="SAM" id="Coils"/>
    </source>
</evidence>
<name>A0A512H810_9PROT</name>
<gene>
    <name evidence="2" type="ORF">ROR02_17260</name>
</gene>
<dbReference type="OrthoDB" id="7338316at2"/>
<proteinExistence type="predicted"/>
<comment type="caution">
    <text evidence="2">The sequence shown here is derived from an EMBL/GenBank/DDBJ whole genome shotgun (WGS) entry which is preliminary data.</text>
</comment>
<sequence length="540" mass="61232">MSYASATETLRPFAQRRLQDIREQEILRLAASINGANGQKSADSARFFVLKWAQDQAGSKLPEEAWKQQTFEHLAGGRNCSGVRIINDNMDIWTIRSERPDTNVAQRVWTTEITIGFQQSESPLIGVRSLVSSPERELAIEPAVPKFLRKIASKCGLRRQEQDLSEYPWFIGSDADVDILQDMLVDPIRDMPIFVLTVPEGAADKVPLIDPVPLARATLGIASVVVIPARFTWALTERFGKRLSVYGGAARVYLPGFSEDANPYGRHELFLADRISTPESATRISTWMRRLAAHETLKRFHLERDVLSFATVREQSLDFTSNRLERECASDADQLKAARTQISALKDDLNKALDIQKWLYEEHSAAEERAKTAEAQLNAAGFRIQQLKDQLKARGDTPDTNISPPNTWEEFPDWCDQNLVDRVLLSARARREVKAPLYRHVSTAAECLLWLANEYRERRLAGGDGDLRIPLKNGIKNDQCGDHSFKFDWQGKRFDVEWHIKNGGNTRDPTRCLRIYYFWDDVNQHVIIASMPSHITTGAT</sequence>
<accession>A0A512H810</accession>
<protein>
    <submittedName>
        <fullName evidence="2">Uncharacterized protein</fullName>
    </submittedName>
</protein>
<keyword evidence="1" id="KW-0175">Coiled coil</keyword>
<evidence type="ECO:0000313" key="3">
    <source>
        <dbReference type="Proteomes" id="UP000321567"/>
    </source>
</evidence>
<dbReference type="AlphaFoldDB" id="A0A512H810"/>
<dbReference type="Proteomes" id="UP000321567">
    <property type="component" value="Unassembled WGS sequence"/>
</dbReference>
<feature type="coiled-coil region" evidence="1">
    <location>
        <begin position="335"/>
        <end position="390"/>
    </location>
</feature>
<evidence type="ECO:0000313" key="2">
    <source>
        <dbReference type="EMBL" id="GEO81595.1"/>
    </source>
</evidence>
<reference evidence="2 3" key="1">
    <citation type="submission" date="2019-07" db="EMBL/GenBank/DDBJ databases">
        <title>Whole genome shotgun sequence of Rhodospirillum oryzae NBRC 107573.</title>
        <authorList>
            <person name="Hosoyama A."/>
            <person name="Uohara A."/>
            <person name="Ohji S."/>
            <person name="Ichikawa N."/>
        </authorList>
    </citation>
    <scope>NUCLEOTIDE SEQUENCE [LARGE SCALE GENOMIC DNA]</scope>
    <source>
        <strain evidence="2 3">NBRC 107573</strain>
    </source>
</reference>
<dbReference type="RefSeq" id="WP_147163624.1">
    <property type="nucleotide sequence ID" value="NZ_BJZO01000041.1"/>
</dbReference>
<keyword evidence="3" id="KW-1185">Reference proteome</keyword>
<dbReference type="SMR" id="A0A512H810"/>
<organism evidence="2 3">
    <name type="scientific">Pararhodospirillum oryzae</name>
    <dbReference type="NCBI Taxonomy" id="478448"/>
    <lineage>
        <taxon>Bacteria</taxon>
        <taxon>Pseudomonadati</taxon>
        <taxon>Pseudomonadota</taxon>
        <taxon>Alphaproteobacteria</taxon>
        <taxon>Rhodospirillales</taxon>
        <taxon>Rhodospirillaceae</taxon>
        <taxon>Pararhodospirillum</taxon>
    </lineage>
</organism>
<dbReference type="EMBL" id="BJZO01000041">
    <property type="protein sequence ID" value="GEO81595.1"/>
    <property type="molecule type" value="Genomic_DNA"/>
</dbReference>